<evidence type="ECO:0000313" key="3">
    <source>
        <dbReference type="Proteomes" id="UP000828390"/>
    </source>
</evidence>
<name>A0A9D4FPQ9_DREPO</name>
<keyword evidence="3" id="KW-1185">Reference proteome</keyword>
<gene>
    <name evidence="2" type="ORF">DPMN_156383</name>
</gene>
<comment type="caution">
    <text evidence="2">The sequence shown here is derived from an EMBL/GenBank/DDBJ whole genome shotgun (WGS) entry which is preliminary data.</text>
</comment>
<sequence>MSIKEYFECHTGHLQIPQPAKERHDKSHHNTQSHRKTQVIKSGSTETKTRRKEKRKSVEKISDTQKRNKSTFKSLKVKKPSQENGIETEENASNCSADEVVLLQPNGRLIDIDAIEPFQRPDPIVFEPDILLPSFEVTFTIG</sequence>
<dbReference type="EMBL" id="JAIWYP010000007">
    <property type="protein sequence ID" value="KAH3802703.1"/>
    <property type="molecule type" value="Genomic_DNA"/>
</dbReference>
<reference evidence="2" key="2">
    <citation type="submission" date="2020-11" db="EMBL/GenBank/DDBJ databases">
        <authorList>
            <person name="McCartney M.A."/>
            <person name="Auch B."/>
            <person name="Kono T."/>
            <person name="Mallez S."/>
            <person name="Becker A."/>
            <person name="Gohl D.M."/>
            <person name="Silverstein K.A.T."/>
            <person name="Koren S."/>
            <person name="Bechman K.B."/>
            <person name="Herman A."/>
            <person name="Abrahante J.E."/>
            <person name="Garbe J."/>
        </authorList>
    </citation>
    <scope>NUCLEOTIDE SEQUENCE</scope>
    <source>
        <strain evidence="2">Duluth1</strain>
        <tissue evidence="2">Whole animal</tissue>
    </source>
</reference>
<organism evidence="2 3">
    <name type="scientific">Dreissena polymorpha</name>
    <name type="common">Zebra mussel</name>
    <name type="synonym">Mytilus polymorpha</name>
    <dbReference type="NCBI Taxonomy" id="45954"/>
    <lineage>
        <taxon>Eukaryota</taxon>
        <taxon>Metazoa</taxon>
        <taxon>Spiralia</taxon>
        <taxon>Lophotrochozoa</taxon>
        <taxon>Mollusca</taxon>
        <taxon>Bivalvia</taxon>
        <taxon>Autobranchia</taxon>
        <taxon>Heteroconchia</taxon>
        <taxon>Euheterodonta</taxon>
        <taxon>Imparidentia</taxon>
        <taxon>Neoheterodontei</taxon>
        <taxon>Myida</taxon>
        <taxon>Dreissenoidea</taxon>
        <taxon>Dreissenidae</taxon>
        <taxon>Dreissena</taxon>
    </lineage>
</organism>
<accession>A0A9D4FPQ9</accession>
<feature type="compositionally biased region" description="Basic and acidic residues" evidence="1">
    <location>
        <begin position="56"/>
        <end position="66"/>
    </location>
</feature>
<proteinExistence type="predicted"/>
<dbReference type="AlphaFoldDB" id="A0A9D4FPQ9"/>
<dbReference type="Proteomes" id="UP000828390">
    <property type="component" value="Unassembled WGS sequence"/>
</dbReference>
<protein>
    <submittedName>
        <fullName evidence="2">Uncharacterized protein</fullName>
    </submittedName>
</protein>
<feature type="region of interest" description="Disordered" evidence="1">
    <location>
        <begin position="7"/>
        <end position="94"/>
    </location>
</feature>
<reference evidence="2" key="1">
    <citation type="journal article" date="2019" name="bioRxiv">
        <title>The Genome of the Zebra Mussel, Dreissena polymorpha: A Resource for Invasive Species Research.</title>
        <authorList>
            <person name="McCartney M.A."/>
            <person name="Auch B."/>
            <person name="Kono T."/>
            <person name="Mallez S."/>
            <person name="Zhang Y."/>
            <person name="Obille A."/>
            <person name="Becker A."/>
            <person name="Abrahante J.E."/>
            <person name="Garbe J."/>
            <person name="Badalamenti J.P."/>
            <person name="Herman A."/>
            <person name="Mangelson H."/>
            <person name="Liachko I."/>
            <person name="Sullivan S."/>
            <person name="Sone E.D."/>
            <person name="Koren S."/>
            <person name="Silverstein K.A.T."/>
            <person name="Beckman K.B."/>
            <person name="Gohl D.M."/>
        </authorList>
    </citation>
    <scope>NUCLEOTIDE SEQUENCE</scope>
    <source>
        <strain evidence="2">Duluth1</strain>
        <tissue evidence="2">Whole animal</tissue>
    </source>
</reference>
<evidence type="ECO:0000313" key="2">
    <source>
        <dbReference type="EMBL" id="KAH3802703.1"/>
    </source>
</evidence>
<feature type="compositionally biased region" description="Basic residues" evidence="1">
    <location>
        <begin position="67"/>
        <end position="79"/>
    </location>
</feature>
<feature type="compositionally biased region" description="Basic residues" evidence="1">
    <location>
        <begin position="26"/>
        <end position="38"/>
    </location>
</feature>
<evidence type="ECO:0000256" key="1">
    <source>
        <dbReference type="SAM" id="MobiDB-lite"/>
    </source>
</evidence>